<evidence type="ECO:0000313" key="3">
    <source>
        <dbReference type="EMBL" id="KAA1096273.1"/>
    </source>
</evidence>
<accession>A0A5B0NHL7</accession>
<feature type="compositionally biased region" description="Polar residues" evidence="1">
    <location>
        <begin position="34"/>
        <end position="50"/>
    </location>
</feature>
<evidence type="ECO:0000313" key="5">
    <source>
        <dbReference type="Proteomes" id="UP000325313"/>
    </source>
</evidence>
<dbReference type="Proteomes" id="UP000325313">
    <property type="component" value="Unassembled WGS sequence"/>
</dbReference>
<evidence type="ECO:0000313" key="4">
    <source>
        <dbReference type="Proteomes" id="UP000324748"/>
    </source>
</evidence>
<name>A0A5B0NHL7_PUCGR</name>
<feature type="region of interest" description="Disordered" evidence="1">
    <location>
        <begin position="25"/>
        <end position="50"/>
    </location>
</feature>
<gene>
    <name evidence="3" type="ORF">PGT21_011025</name>
    <name evidence="2" type="ORF">PGTUg99_002103</name>
</gene>
<sequence length="50" mass="5458">MQPLLWLSSPMFNFQSCADIPFHKEQRVPPLPNSAASISLSADPATKSSN</sequence>
<protein>
    <submittedName>
        <fullName evidence="2">Uncharacterized protein</fullName>
    </submittedName>
</protein>
<reference evidence="4 5" key="1">
    <citation type="submission" date="2019-05" db="EMBL/GenBank/DDBJ databases">
        <title>Emergence of the Ug99 lineage of the wheat stem rust pathogen through somatic hybridization.</title>
        <authorList>
            <person name="Li F."/>
            <person name="Upadhyaya N.M."/>
            <person name="Sperschneider J."/>
            <person name="Matny O."/>
            <person name="Nguyen-Phuc H."/>
            <person name="Mago R."/>
            <person name="Raley C."/>
            <person name="Miller M.E."/>
            <person name="Silverstein K.A.T."/>
            <person name="Henningsen E."/>
            <person name="Hirsch C.D."/>
            <person name="Visser B."/>
            <person name="Pretorius Z.A."/>
            <person name="Steffenson B.J."/>
            <person name="Schwessinger B."/>
            <person name="Dodds P.N."/>
            <person name="Figueroa M."/>
        </authorList>
    </citation>
    <scope>NUCLEOTIDE SEQUENCE [LARGE SCALE GENOMIC DNA]</scope>
    <source>
        <strain evidence="3">21-0</strain>
        <strain evidence="2 5">Ug99</strain>
    </source>
</reference>
<comment type="caution">
    <text evidence="2">The sequence shown here is derived from an EMBL/GenBank/DDBJ whole genome shotgun (WGS) entry which is preliminary data.</text>
</comment>
<keyword evidence="4" id="KW-1185">Reference proteome</keyword>
<dbReference type="EMBL" id="VDEP01000407">
    <property type="protein sequence ID" value="KAA1088096.1"/>
    <property type="molecule type" value="Genomic_DNA"/>
</dbReference>
<proteinExistence type="predicted"/>
<evidence type="ECO:0000256" key="1">
    <source>
        <dbReference type="SAM" id="MobiDB-lite"/>
    </source>
</evidence>
<dbReference type="AlphaFoldDB" id="A0A5B0NHL7"/>
<dbReference type="Proteomes" id="UP000324748">
    <property type="component" value="Unassembled WGS sequence"/>
</dbReference>
<organism evidence="2 5">
    <name type="scientific">Puccinia graminis f. sp. tritici</name>
    <dbReference type="NCBI Taxonomy" id="56615"/>
    <lineage>
        <taxon>Eukaryota</taxon>
        <taxon>Fungi</taxon>
        <taxon>Dikarya</taxon>
        <taxon>Basidiomycota</taxon>
        <taxon>Pucciniomycotina</taxon>
        <taxon>Pucciniomycetes</taxon>
        <taxon>Pucciniales</taxon>
        <taxon>Pucciniaceae</taxon>
        <taxon>Puccinia</taxon>
    </lineage>
</organism>
<dbReference type="EMBL" id="VSWC01000067">
    <property type="protein sequence ID" value="KAA1096273.1"/>
    <property type="molecule type" value="Genomic_DNA"/>
</dbReference>
<evidence type="ECO:0000313" key="2">
    <source>
        <dbReference type="EMBL" id="KAA1088096.1"/>
    </source>
</evidence>